<feature type="transmembrane region" description="Helical" evidence="13">
    <location>
        <begin position="156"/>
        <end position="180"/>
    </location>
</feature>
<dbReference type="EMBL" id="CADCTF010000125">
    <property type="protein sequence ID" value="CAA9257976.1"/>
    <property type="molecule type" value="Genomic_DNA"/>
</dbReference>
<keyword evidence="6 13" id="KW-1133">Transmembrane helix</keyword>
<proteinExistence type="inferred from homology"/>
<evidence type="ECO:0000256" key="5">
    <source>
        <dbReference type="ARBA" id="ARBA00022692"/>
    </source>
</evidence>
<evidence type="ECO:0000313" key="15">
    <source>
        <dbReference type="EMBL" id="CAA9257976.1"/>
    </source>
</evidence>
<dbReference type="GO" id="GO:0005886">
    <property type="term" value="C:plasma membrane"/>
    <property type="evidence" value="ECO:0007669"/>
    <property type="project" value="UniProtKB-SubCell"/>
</dbReference>
<keyword evidence="5 11" id="KW-0812">Transmembrane</keyword>
<dbReference type="EC" id="7.1.1.9" evidence="3"/>
<dbReference type="PANTHER" id="PTHR11403">
    <property type="entry name" value="CYTOCHROME C OXIDASE SUBUNIT III"/>
    <property type="match status" value="1"/>
</dbReference>
<dbReference type="Gene3D" id="1.20.120.80">
    <property type="entry name" value="Cytochrome c oxidase, subunit III, four-helix bundle"/>
    <property type="match status" value="1"/>
</dbReference>
<keyword evidence="4" id="KW-1003">Cell membrane</keyword>
<dbReference type="GO" id="GO:0019646">
    <property type="term" value="P:aerobic electron transport chain"/>
    <property type="evidence" value="ECO:0007669"/>
    <property type="project" value="InterPro"/>
</dbReference>
<dbReference type="InterPro" id="IPR035973">
    <property type="entry name" value="Cyt_c_oxidase_su3-like_sf"/>
</dbReference>
<evidence type="ECO:0000256" key="4">
    <source>
        <dbReference type="ARBA" id="ARBA00022475"/>
    </source>
</evidence>
<keyword evidence="15" id="KW-0560">Oxidoreductase</keyword>
<dbReference type="GO" id="GO:0004129">
    <property type="term" value="F:cytochrome-c oxidase activity"/>
    <property type="evidence" value="ECO:0007669"/>
    <property type="project" value="UniProtKB-EC"/>
</dbReference>
<evidence type="ECO:0000256" key="7">
    <source>
        <dbReference type="ARBA" id="ARBA00023136"/>
    </source>
</evidence>
<dbReference type="PROSITE" id="PS50253">
    <property type="entry name" value="COX3"/>
    <property type="match status" value="1"/>
</dbReference>
<dbReference type="PANTHER" id="PTHR11403:SF2">
    <property type="entry name" value="CYTOCHROME BO(3) UBIQUINOL OXIDASE SUBUNIT 3"/>
    <property type="match status" value="1"/>
</dbReference>
<reference evidence="15" key="1">
    <citation type="submission" date="2020-02" db="EMBL/GenBank/DDBJ databases">
        <authorList>
            <person name="Meier V. D."/>
        </authorList>
    </citation>
    <scope>NUCLEOTIDE SEQUENCE</scope>
    <source>
        <strain evidence="15">AVDCRST_MAG50</strain>
    </source>
</reference>
<sequence length="220" mass="24013">MSVTETPADQGTAAAPIDRAPHAETGPAAGHATSTGLSNEKLAMWVFLGSECLLFGGLISTFLLLRSREIEGQRGPDVSELYDIPFTSVSSFVLLMSSLTMVLALAAIQRGDQQRLRAWLVTTALLGSTFVAGQVYEFTAFVREGLGFTTNLQSSAFFVLTGFHGVHVTIGIIMLMSLFVMSLRGSLTRQRSETVEIAGLYWHFVDVVWIIIFTVVYLIR</sequence>
<feature type="region of interest" description="Disordered" evidence="12">
    <location>
        <begin position="1"/>
        <end position="32"/>
    </location>
</feature>
<comment type="similarity">
    <text evidence="2 11">Belongs to the cytochrome c oxidase subunit 3 family.</text>
</comment>
<comment type="subcellular location">
    <subcellularLocation>
        <location evidence="1 11">Cell membrane</location>
        <topology evidence="1 11">Multi-pass membrane protein</topology>
    </subcellularLocation>
</comment>
<keyword evidence="7 13" id="KW-0472">Membrane</keyword>
<evidence type="ECO:0000256" key="10">
    <source>
        <dbReference type="ARBA" id="ARBA00047816"/>
    </source>
</evidence>
<dbReference type="InterPro" id="IPR024791">
    <property type="entry name" value="Cyt_c/ubiquinol_Oxase_su3"/>
</dbReference>
<organism evidence="15">
    <name type="scientific">uncultured Acidimicrobiales bacterium</name>
    <dbReference type="NCBI Taxonomy" id="310071"/>
    <lineage>
        <taxon>Bacteria</taxon>
        <taxon>Bacillati</taxon>
        <taxon>Actinomycetota</taxon>
        <taxon>Acidimicrobiia</taxon>
        <taxon>Acidimicrobiales</taxon>
        <taxon>environmental samples</taxon>
    </lineage>
</organism>
<feature type="transmembrane region" description="Helical" evidence="13">
    <location>
        <begin position="42"/>
        <end position="64"/>
    </location>
</feature>
<protein>
    <recommendedName>
        <fullName evidence="3">cytochrome-c oxidase</fullName>
        <ecNumber evidence="3">7.1.1.9</ecNumber>
    </recommendedName>
    <alternativeName>
        <fullName evidence="8">Cytochrome aa3 subunit 3</fullName>
    </alternativeName>
    <alternativeName>
        <fullName evidence="9">Cytochrome c oxidase polypeptide III</fullName>
    </alternativeName>
</protein>
<evidence type="ECO:0000256" key="1">
    <source>
        <dbReference type="ARBA" id="ARBA00004651"/>
    </source>
</evidence>
<evidence type="ECO:0000256" key="8">
    <source>
        <dbReference type="ARBA" id="ARBA00031400"/>
    </source>
</evidence>
<evidence type="ECO:0000256" key="13">
    <source>
        <dbReference type="SAM" id="Phobius"/>
    </source>
</evidence>
<feature type="transmembrane region" description="Helical" evidence="13">
    <location>
        <begin position="118"/>
        <end position="136"/>
    </location>
</feature>
<evidence type="ECO:0000256" key="11">
    <source>
        <dbReference type="RuleBase" id="RU003376"/>
    </source>
</evidence>
<dbReference type="InterPro" id="IPR013833">
    <property type="entry name" value="Cyt_c_oxidase_su3_a-hlx"/>
</dbReference>
<evidence type="ECO:0000259" key="14">
    <source>
        <dbReference type="PROSITE" id="PS50253"/>
    </source>
</evidence>
<dbReference type="FunFam" id="1.20.120.80:FF:000001">
    <property type="entry name" value="Cytochrome (Ubi)quinol oxidase subunit III"/>
    <property type="match status" value="1"/>
</dbReference>
<evidence type="ECO:0000256" key="9">
    <source>
        <dbReference type="ARBA" id="ARBA00031625"/>
    </source>
</evidence>
<dbReference type="InterPro" id="IPR000298">
    <property type="entry name" value="Cyt_c_oxidase-like_su3"/>
</dbReference>
<dbReference type="AlphaFoldDB" id="A0A6J4IRI2"/>
<evidence type="ECO:0000256" key="2">
    <source>
        <dbReference type="ARBA" id="ARBA00010581"/>
    </source>
</evidence>
<dbReference type="GO" id="GO:0016491">
    <property type="term" value="F:oxidoreductase activity"/>
    <property type="evidence" value="ECO:0007669"/>
    <property type="project" value="UniProtKB-KW"/>
</dbReference>
<accession>A0A6J4IRI2</accession>
<dbReference type="SUPFAM" id="SSF81452">
    <property type="entry name" value="Cytochrome c oxidase subunit III-like"/>
    <property type="match status" value="1"/>
</dbReference>
<evidence type="ECO:0000256" key="12">
    <source>
        <dbReference type="SAM" id="MobiDB-lite"/>
    </source>
</evidence>
<dbReference type="Pfam" id="PF00510">
    <property type="entry name" value="COX3"/>
    <property type="match status" value="1"/>
</dbReference>
<feature type="domain" description="Heme-copper oxidase subunit III family profile" evidence="14">
    <location>
        <begin position="1"/>
        <end position="220"/>
    </location>
</feature>
<feature type="transmembrane region" description="Helical" evidence="13">
    <location>
        <begin position="200"/>
        <end position="219"/>
    </location>
</feature>
<feature type="transmembrane region" description="Helical" evidence="13">
    <location>
        <begin position="84"/>
        <end position="106"/>
    </location>
</feature>
<evidence type="ECO:0000256" key="3">
    <source>
        <dbReference type="ARBA" id="ARBA00012949"/>
    </source>
</evidence>
<name>A0A6J4IRI2_9ACTN</name>
<comment type="catalytic activity">
    <reaction evidence="10">
        <text>4 Fe(II)-[cytochrome c] + O2 + 8 H(+)(in) = 4 Fe(III)-[cytochrome c] + 2 H2O + 4 H(+)(out)</text>
        <dbReference type="Rhea" id="RHEA:11436"/>
        <dbReference type="Rhea" id="RHEA-COMP:10350"/>
        <dbReference type="Rhea" id="RHEA-COMP:14399"/>
        <dbReference type="ChEBI" id="CHEBI:15377"/>
        <dbReference type="ChEBI" id="CHEBI:15378"/>
        <dbReference type="ChEBI" id="CHEBI:15379"/>
        <dbReference type="ChEBI" id="CHEBI:29033"/>
        <dbReference type="ChEBI" id="CHEBI:29034"/>
        <dbReference type="EC" id="7.1.1.9"/>
    </reaction>
</comment>
<evidence type="ECO:0000256" key="6">
    <source>
        <dbReference type="ARBA" id="ARBA00022989"/>
    </source>
</evidence>
<gene>
    <name evidence="15" type="ORF">AVDCRST_MAG50-2709</name>
</gene>